<gene>
    <name evidence="4" type="ORF">ACFQQG_06090</name>
</gene>
<name>A0ABD5VX79_9EURY</name>
<dbReference type="Proteomes" id="UP001596445">
    <property type="component" value="Unassembled WGS sequence"/>
</dbReference>
<dbReference type="RefSeq" id="WP_267163608.1">
    <property type="nucleotide sequence ID" value="NZ_CP112972.1"/>
</dbReference>
<evidence type="ECO:0000313" key="5">
    <source>
        <dbReference type="Proteomes" id="UP001596445"/>
    </source>
</evidence>
<comment type="similarity">
    <text evidence="2">Belongs to the CDP-alcohol phosphatidyltransferase class-I family.</text>
</comment>
<sequence>MGTRVGRTPAQSVVHVWLSLTVAIALTAILFPVLPEGHVPSAIIHPAVVTGICLAGQLLYVSYSLNRPVAVQMPYSEVFGLANIATLLRGALYAIVAGFVVVPAETALAWVPAACYGVGVILDQLDGTLARTISGETALGTRLDKAFDTFGFVVAPLVAVLWGMLPAYYLTISAARYVFVGAVRLHRWRGGTVHSLPDSNLGRYLAGLQMAFITVALVPAVSTAHVFSVAPLVLAPSIAVFVRDYYHATGRLGGAY</sequence>
<dbReference type="GO" id="GO:0016740">
    <property type="term" value="F:transferase activity"/>
    <property type="evidence" value="ECO:0007669"/>
    <property type="project" value="UniProtKB-KW"/>
</dbReference>
<dbReference type="EC" id="2.7.8.-" evidence="4"/>
<feature type="transmembrane region" description="Helical" evidence="3">
    <location>
        <begin position="224"/>
        <end position="242"/>
    </location>
</feature>
<proteinExistence type="inferred from homology"/>
<feature type="transmembrane region" description="Helical" evidence="3">
    <location>
        <begin position="12"/>
        <end position="31"/>
    </location>
</feature>
<evidence type="ECO:0000256" key="2">
    <source>
        <dbReference type="RuleBase" id="RU003750"/>
    </source>
</evidence>
<feature type="transmembrane region" description="Helical" evidence="3">
    <location>
        <begin position="150"/>
        <end position="180"/>
    </location>
</feature>
<keyword evidence="3" id="KW-0472">Membrane</keyword>
<feature type="transmembrane region" description="Helical" evidence="3">
    <location>
        <begin position="201"/>
        <end position="218"/>
    </location>
</feature>
<keyword evidence="1 2" id="KW-0808">Transferase</keyword>
<dbReference type="Pfam" id="PF01066">
    <property type="entry name" value="CDP-OH_P_transf"/>
    <property type="match status" value="1"/>
</dbReference>
<protein>
    <submittedName>
        <fullName evidence="4">CDP-alcohol phosphatidyltransferase family protein</fullName>
        <ecNumber evidence="4">2.7.8.-</ecNumber>
    </submittedName>
</protein>
<comment type="caution">
    <text evidence="4">The sequence shown here is derived from an EMBL/GenBank/DDBJ whole genome shotgun (WGS) entry which is preliminary data.</text>
</comment>
<keyword evidence="3" id="KW-1133">Transmembrane helix</keyword>
<dbReference type="GeneID" id="76629744"/>
<reference evidence="4 5" key="1">
    <citation type="journal article" date="2019" name="Int. J. Syst. Evol. Microbiol.">
        <title>The Global Catalogue of Microorganisms (GCM) 10K type strain sequencing project: providing services to taxonomists for standard genome sequencing and annotation.</title>
        <authorList>
            <consortium name="The Broad Institute Genomics Platform"/>
            <consortium name="The Broad Institute Genome Sequencing Center for Infectious Disease"/>
            <person name="Wu L."/>
            <person name="Ma J."/>
        </authorList>
    </citation>
    <scope>NUCLEOTIDE SEQUENCE [LARGE SCALE GENOMIC DNA]</scope>
    <source>
        <strain evidence="4 5">JCM 30072</strain>
    </source>
</reference>
<keyword evidence="5" id="KW-1185">Reference proteome</keyword>
<feature type="transmembrane region" description="Helical" evidence="3">
    <location>
        <begin position="43"/>
        <end position="66"/>
    </location>
</feature>
<dbReference type="EMBL" id="JBHSZI010000001">
    <property type="protein sequence ID" value="MFC7057815.1"/>
    <property type="molecule type" value="Genomic_DNA"/>
</dbReference>
<dbReference type="AlphaFoldDB" id="A0ABD5VX79"/>
<dbReference type="InterPro" id="IPR048254">
    <property type="entry name" value="CDP_ALCOHOL_P_TRANSF_CS"/>
</dbReference>
<dbReference type="PROSITE" id="PS00379">
    <property type="entry name" value="CDP_ALCOHOL_P_TRANSF"/>
    <property type="match status" value="1"/>
</dbReference>
<keyword evidence="3" id="KW-0812">Transmembrane</keyword>
<evidence type="ECO:0000313" key="4">
    <source>
        <dbReference type="EMBL" id="MFC7057815.1"/>
    </source>
</evidence>
<accession>A0ABD5VX79</accession>
<dbReference type="InterPro" id="IPR043130">
    <property type="entry name" value="CDP-OH_PTrfase_TM_dom"/>
</dbReference>
<dbReference type="Gene3D" id="1.20.120.1760">
    <property type="match status" value="1"/>
</dbReference>
<feature type="transmembrane region" description="Helical" evidence="3">
    <location>
        <begin position="78"/>
        <end position="102"/>
    </location>
</feature>
<evidence type="ECO:0000256" key="1">
    <source>
        <dbReference type="ARBA" id="ARBA00022679"/>
    </source>
</evidence>
<dbReference type="InterPro" id="IPR000462">
    <property type="entry name" value="CDP-OH_P_trans"/>
</dbReference>
<organism evidence="4 5">
    <name type="scientific">Halovenus salina</name>
    <dbReference type="NCBI Taxonomy" id="1510225"/>
    <lineage>
        <taxon>Archaea</taxon>
        <taxon>Methanobacteriati</taxon>
        <taxon>Methanobacteriota</taxon>
        <taxon>Stenosarchaea group</taxon>
        <taxon>Halobacteria</taxon>
        <taxon>Halobacteriales</taxon>
        <taxon>Haloarculaceae</taxon>
        <taxon>Halovenus</taxon>
    </lineage>
</organism>
<evidence type="ECO:0000256" key="3">
    <source>
        <dbReference type="SAM" id="Phobius"/>
    </source>
</evidence>